<sequence>MSTEKALPLLDDRTIVWPKSGSGAGAELAAQIAPYVQTHIVEYEIAHDEDAFIRAIKDAIREHRIIRTSITPDNLRQVFDRWVDLIGNELGVANPSDLAVLFFADIMHDGDREAMNNLPARLLMTASGPTFLLNGQTYELASKRGYNNFWAIYHRPPEQKHRHYLLERRDSLLPVDEQKFKGAYYTPLHIVDKAYDQILATLGPNWQDRYLVWDMCAGVGNLEAKHSNLRNVFMSTLDQADVTIMKSNPAFAGAEIFQYDYLNDDVTDCNEAEIATITGHSLRDVGAILDGHYLKRDHSLAVSAIKKLEARAGFPTFFPTKAERT</sequence>
<reference evidence="1 2" key="1">
    <citation type="submission" date="2021-07" db="EMBL/GenBank/DDBJ databases">
        <title>Isolation and characterization of bacteria from a gold mining with a capacity of golden bioaccumulation.</title>
        <authorList>
            <person name="Yang X.J."/>
        </authorList>
    </citation>
    <scope>NUCLEOTIDE SEQUENCE [LARGE SCALE GENOMIC DNA]</scope>
    <source>
        <strain evidence="1 2">Au29</strain>
    </source>
</reference>
<evidence type="ECO:0000313" key="2">
    <source>
        <dbReference type="Proteomes" id="UP000824334"/>
    </source>
</evidence>
<dbReference type="EMBL" id="CP080034">
    <property type="protein sequence ID" value="QYC11240.1"/>
    <property type="molecule type" value="Genomic_DNA"/>
</dbReference>
<accession>A0ABX8TJ66</accession>
<proteinExistence type="predicted"/>
<dbReference type="GeneID" id="94374486"/>
<protein>
    <recommendedName>
        <fullName evidence="3">SAM-dependent methyltransferase</fullName>
    </recommendedName>
</protein>
<evidence type="ECO:0000313" key="1">
    <source>
        <dbReference type="EMBL" id="QYC11240.1"/>
    </source>
</evidence>
<keyword evidence="2" id="KW-1185">Reference proteome</keyword>
<gene>
    <name evidence="1" type="ORF">KWG56_04355</name>
</gene>
<evidence type="ECO:0008006" key="3">
    <source>
        <dbReference type="Google" id="ProtNLM"/>
    </source>
</evidence>
<dbReference type="RefSeq" id="WP_219353867.1">
    <property type="nucleotide sequence ID" value="NZ_CP080034.1"/>
</dbReference>
<name>A0ABX8TJ66_9CAUL</name>
<organism evidence="1 2">
    <name type="scientific">Brevundimonas nasdae</name>
    <dbReference type="NCBI Taxonomy" id="172043"/>
    <lineage>
        <taxon>Bacteria</taxon>
        <taxon>Pseudomonadati</taxon>
        <taxon>Pseudomonadota</taxon>
        <taxon>Alphaproteobacteria</taxon>
        <taxon>Caulobacterales</taxon>
        <taxon>Caulobacteraceae</taxon>
        <taxon>Brevundimonas</taxon>
    </lineage>
</organism>
<dbReference type="Proteomes" id="UP000824334">
    <property type="component" value="Chromosome"/>
</dbReference>